<feature type="region of interest" description="Disordered" evidence="3">
    <location>
        <begin position="88"/>
        <end position="109"/>
    </location>
</feature>
<name>A0A7I5E6V9_HAECO</name>
<dbReference type="Proteomes" id="UP000025227">
    <property type="component" value="Unplaced"/>
</dbReference>
<dbReference type="GO" id="GO:0005730">
    <property type="term" value="C:nucleolus"/>
    <property type="evidence" value="ECO:0007669"/>
    <property type="project" value="TreeGrafter"/>
</dbReference>
<dbReference type="InterPro" id="IPR018034">
    <property type="entry name" value="Kri1"/>
</dbReference>
<dbReference type="GO" id="GO:0000447">
    <property type="term" value="P:endonucleolytic cleavage in ITS1 to separate SSU-rRNA from 5.8S rRNA and LSU-rRNA from tricistronic rRNA transcript (SSU-rRNA, 5.8S rRNA, LSU-rRNA)"/>
    <property type="evidence" value="ECO:0007669"/>
    <property type="project" value="TreeGrafter"/>
</dbReference>
<feature type="compositionally biased region" description="Basic residues" evidence="3">
    <location>
        <begin position="449"/>
        <end position="458"/>
    </location>
</feature>
<dbReference type="AlphaFoldDB" id="A0A7I5E6V9"/>
<feature type="region of interest" description="Disordered" evidence="3">
    <location>
        <begin position="160"/>
        <end position="184"/>
    </location>
</feature>
<reference evidence="6" key="1">
    <citation type="submission" date="2020-12" db="UniProtKB">
        <authorList>
            <consortium name="WormBaseParasite"/>
        </authorList>
    </citation>
    <scope>IDENTIFICATION</scope>
    <source>
        <strain evidence="6">MHco3</strain>
    </source>
</reference>
<evidence type="ECO:0000256" key="3">
    <source>
        <dbReference type="SAM" id="MobiDB-lite"/>
    </source>
</evidence>
<feature type="region of interest" description="Disordered" evidence="3">
    <location>
        <begin position="290"/>
        <end position="328"/>
    </location>
</feature>
<dbReference type="Pfam" id="PF05178">
    <property type="entry name" value="Kri1"/>
    <property type="match status" value="1"/>
</dbReference>
<feature type="compositionally biased region" description="Acidic residues" evidence="3">
    <location>
        <begin position="403"/>
        <end position="412"/>
    </location>
</feature>
<feature type="compositionally biased region" description="Basic and acidic residues" evidence="3">
    <location>
        <begin position="383"/>
        <end position="399"/>
    </location>
</feature>
<dbReference type="PANTHER" id="PTHR14490">
    <property type="entry name" value="ZINC FINGER, ZZ TYPE"/>
    <property type="match status" value="1"/>
</dbReference>
<feature type="domain" description="Kri1-like C-terminal" evidence="4">
    <location>
        <begin position="476"/>
        <end position="562"/>
    </location>
</feature>
<feature type="compositionally biased region" description="Basic and acidic residues" evidence="3">
    <location>
        <begin position="160"/>
        <end position="170"/>
    </location>
</feature>
<protein>
    <recommendedName>
        <fullName evidence="2">Protein KRI1 homolog</fullName>
    </recommendedName>
</protein>
<accession>A0A7I5E6V9</accession>
<dbReference type="OMA" id="WDNYDPR"/>
<evidence type="ECO:0000256" key="2">
    <source>
        <dbReference type="ARBA" id="ARBA00017294"/>
    </source>
</evidence>
<dbReference type="OrthoDB" id="10252032at2759"/>
<dbReference type="GO" id="GO:0030686">
    <property type="term" value="C:90S preribosome"/>
    <property type="evidence" value="ECO:0007669"/>
    <property type="project" value="TreeGrafter"/>
</dbReference>
<dbReference type="InterPro" id="IPR024626">
    <property type="entry name" value="Kri1-like_C"/>
</dbReference>
<proteinExistence type="inferred from homology"/>
<dbReference type="PANTHER" id="PTHR14490:SF5">
    <property type="entry name" value="PROTEIN KRI1 HOMOLOG"/>
    <property type="match status" value="1"/>
</dbReference>
<dbReference type="WBParaSite" id="HCON_00036800-00001">
    <property type="protein sequence ID" value="HCON_00036800-00001"/>
    <property type="gene ID" value="HCON_00036800"/>
</dbReference>
<feature type="compositionally biased region" description="Basic and acidic residues" evidence="3">
    <location>
        <begin position="310"/>
        <end position="328"/>
    </location>
</feature>
<sequence>MSKMKLLDSDDDEDVEGTSNSLEINKNYAERYENWRRLEELQKIKDKYGDNLDETSSSEEEMEWSAADEMQFLRTLSALKDNDNAIYDEKSSFWQNDDEEEAGSRKKLKKKDLKEKPMYLKDYERKLILEKGGQIDESDEEDGAKNSNYFEQQEQIRKELRRVVESHEGGSDSDGSDGLLVPKVKTKEEKEAEDIEFYAWMKTQDSKEVSEDDCLKGLKKAWKDPNIDEGEKFLRDYILNKDFIPDVEDKGVTVDDIQEIEEDEKMLEMQRNFEHKYNFRFEEPDQEFIKQYPRTVGDSLRQSNSKRKEKREEYKERKEREKNERRQEIRELKKMKKAEIEKKLERLKKMAGDDIPINVDDLTGDFDPREYDKRMEQIFNEEYYGKDDSIGDQDTEKPVFSDIDSEVESDSSDYDKFPIATASEEGSSLKNADENDDNSDEEVRGTGKQSRRKMKRNSKFREAVRRKKPLFDPKEKTFEEYFNEYYALDYEDIIGDHLTRFKYRQVVPNDFGLSVGEILSADDRQLNAWASLKKATGYRSEHEELVELNRYKKKAADLKKKQRIFSTDFGGKKSKKLQSQLVENETPSSNVEVKKKKKHHKEAASQVAPQGKVETTVLQANGSGVMASNGEQKKKKRKRKRKSHGLDSTQAGQGGETQLEAKKAKAKHSSTSEKKRNVEEINIADSRLRAYGLNPKKFKNKLKFGKKKVENSG</sequence>
<feature type="compositionally biased region" description="Polar residues" evidence="3">
    <location>
        <begin position="577"/>
        <end position="590"/>
    </location>
</feature>
<feature type="region of interest" description="Disordered" evidence="3">
    <location>
        <begin position="1"/>
        <end position="20"/>
    </location>
</feature>
<dbReference type="Pfam" id="PF12936">
    <property type="entry name" value="Kri1_C"/>
    <property type="match status" value="1"/>
</dbReference>
<feature type="compositionally biased region" description="Basic and acidic residues" evidence="3">
    <location>
        <begin position="670"/>
        <end position="679"/>
    </location>
</feature>
<evidence type="ECO:0000313" key="5">
    <source>
        <dbReference type="Proteomes" id="UP000025227"/>
    </source>
</evidence>
<keyword evidence="5" id="KW-1185">Reference proteome</keyword>
<evidence type="ECO:0000256" key="1">
    <source>
        <dbReference type="ARBA" id="ARBA00007473"/>
    </source>
</evidence>
<evidence type="ECO:0000313" key="6">
    <source>
        <dbReference type="WBParaSite" id="HCON_00036800-00001"/>
    </source>
</evidence>
<feature type="compositionally biased region" description="Basic residues" evidence="3">
    <location>
        <begin position="633"/>
        <end position="643"/>
    </location>
</feature>
<evidence type="ECO:0000259" key="4">
    <source>
        <dbReference type="Pfam" id="PF12936"/>
    </source>
</evidence>
<feature type="region of interest" description="Disordered" evidence="3">
    <location>
        <begin position="132"/>
        <end position="151"/>
    </location>
</feature>
<comment type="similarity">
    <text evidence="1">Belongs to the KRI1 family.</text>
</comment>
<organism evidence="5 6">
    <name type="scientific">Haemonchus contortus</name>
    <name type="common">Barber pole worm</name>
    <dbReference type="NCBI Taxonomy" id="6289"/>
    <lineage>
        <taxon>Eukaryota</taxon>
        <taxon>Metazoa</taxon>
        <taxon>Ecdysozoa</taxon>
        <taxon>Nematoda</taxon>
        <taxon>Chromadorea</taxon>
        <taxon>Rhabditida</taxon>
        <taxon>Rhabditina</taxon>
        <taxon>Rhabditomorpha</taxon>
        <taxon>Strongyloidea</taxon>
        <taxon>Trichostrongylidae</taxon>
        <taxon>Haemonchus</taxon>
    </lineage>
</organism>
<feature type="region of interest" description="Disordered" evidence="3">
    <location>
        <begin position="576"/>
        <end position="680"/>
    </location>
</feature>
<feature type="region of interest" description="Disordered" evidence="3">
    <location>
        <begin position="378"/>
        <end position="462"/>
    </location>
</feature>